<dbReference type="Proteomes" id="UP001433638">
    <property type="component" value="Unassembled WGS sequence"/>
</dbReference>
<dbReference type="PROSITE" id="PS50929">
    <property type="entry name" value="ABC_TM1F"/>
    <property type="match status" value="1"/>
</dbReference>
<dbReference type="Gene3D" id="3.90.70.10">
    <property type="entry name" value="Cysteine proteinases"/>
    <property type="match status" value="1"/>
</dbReference>
<dbReference type="PROSITE" id="PS50990">
    <property type="entry name" value="PEPTIDASE_C39"/>
    <property type="match status" value="1"/>
</dbReference>
<keyword evidence="3 9" id="KW-0812">Transmembrane</keyword>
<keyword evidence="6" id="KW-0067">ATP-binding</keyword>
<dbReference type="SUPFAM" id="SSF90123">
    <property type="entry name" value="ABC transporter transmembrane region"/>
    <property type="match status" value="1"/>
</dbReference>
<evidence type="ECO:0000256" key="8">
    <source>
        <dbReference type="ARBA" id="ARBA00023136"/>
    </source>
</evidence>
<evidence type="ECO:0000259" key="11">
    <source>
        <dbReference type="PROSITE" id="PS50929"/>
    </source>
</evidence>
<evidence type="ECO:0000313" key="14">
    <source>
        <dbReference type="Proteomes" id="UP001433638"/>
    </source>
</evidence>
<evidence type="ECO:0000256" key="9">
    <source>
        <dbReference type="SAM" id="Phobius"/>
    </source>
</evidence>
<evidence type="ECO:0000256" key="5">
    <source>
        <dbReference type="ARBA" id="ARBA00022801"/>
    </source>
</evidence>
<dbReference type="RefSeq" id="WP_349584344.1">
    <property type="nucleotide sequence ID" value="NZ_JBEFLD010000002.1"/>
</dbReference>
<dbReference type="PANTHER" id="PTHR43394">
    <property type="entry name" value="ATP-DEPENDENT PERMEASE MDL1, MITOCHONDRIAL"/>
    <property type="match status" value="1"/>
</dbReference>
<dbReference type="CDD" id="cd18587">
    <property type="entry name" value="ABC_6TM_LapB_like"/>
    <property type="match status" value="1"/>
</dbReference>
<reference evidence="13" key="1">
    <citation type="submission" date="2024-06" db="EMBL/GenBank/DDBJ databases">
        <title>Genome sequence of Vogesella sp. MAHUQ-64.</title>
        <authorList>
            <person name="Huq M.A."/>
        </authorList>
    </citation>
    <scope>NUCLEOTIDE SEQUENCE</scope>
    <source>
        <strain evidence="13">MAHUQ-64</strain>
    </source>
</reference>
<dbReference type="Gene3D" id="3.40.50.300">
    <property type="entry name" value="P-loop containing nucleotide triphosphate hydrolases"/>
    <property type="match status" value="1"/>
</dbReference>
<keyword evidence="8 9" id="KW-0472">Membrane</keyword>
<feature type="domain" description="ABC transporter" evidence="10">
    <location>
        <begin position="487"/>
        <end position="722"/>
    </location>
</feature>
<dbReference type="InterPro" id="IPR027417">
    <property type="entry name" value="P-loop_NTPase"/>
</dbReference>
<comment type="subcellular location">
    <subcellularLocation>
        <location evidence="1">Cell membrane</location>
        <topology evidence="1">Multi-pass membrane protein</topology>
    </subcellularLocation>
</comment>
<dbReference type="Gene3D" id="1.20.1560.10">
    <property type="entry name" value="ABC transporter type 1, transmembrane domain"/>
    <property type="match status" value="1"/>
</dbReference>
<dbReference type="SMART" id="SM00382">
    <property type="entry name" value="AAA"/>
    <property type="match status" value="1"/>
</dbReference>
<keyword evidence="14" id="KW-1185">Reference proteome</keyword>
<sequence>MMNNQVQQGSPSEISQHATHLDPLLDCLFQLTREHGITTTRDSLVAGIPLENQRLTPSMFARAARRAGLASRVLRRPLIGLPHALLPAVLLLNGDDACLLRAIDDEGKFHISPAELPEAEQVLTAEALESRYAGLAIAVKPRFRFDKRVPELNQARSQHWFWHAIFQGRPLYRDALIAAFFINVFALSIPLFTMNVYDRVVPNMAFETLWVLASGVLLLLLFDFLMKLTRGYLIDLASKRVDVMLSSLIMERVLGIRLEARPSSVGAFAANLRAFETVRDFIASATVTTLVDVPFALLFLLVIMWISPWMVLPPLIAVVLMLLLAYTVQERMQELTETTFRASAQKNAHLVESLVGLETIKTLSAEGELQGRWEKATLFLAQVGSRLKLLSAVTMNFAGFIQQMMSISVVVLGVYLIKEGQTSVGGLIACNMLASRALSPMGAVAGLMTQFNNAKSSLTSLEGMMKMPVERESEASFFHRTSFRGEIEFSGVSFNYPNSPMGALRNVSFRLKAGERVGILGRVGSGKSTIQKLIMGLYQAQEGAVRIDGVDLKQIDPAELRRHIGYVAQDPVLFYGTLRQNICMGQPHVHDASIYAAAELAGLSEFINSHPEGFDMIIGERGESLSGGQRKAVTIARALLNAPPVLLLDEPTSNMDHSTEAAMKRTFEKITAGKTLVLVTHHTNLLDLVDRIIVIDQGQILADGPKADIIQALQQGRIGKARV</sequence>
<evidence type="ECO:0000256" key="4">
    <source>
        <dbReference type="ARBA" id="ARBA00022741"/>
    </source>
</evidence>
<keyword evidence="4" id="KW-0547">Nucleotide-binding</keyword>
<dbReference type="InterPro" id="IPR003439">
    <property type="entry name" value="ABC_transporter-like_ATP-bd"/>
</dbReference>
<dbReference type="InterPro" id="IPR039421">
    <property type="entry name" value="Type_1_exporter"/>
</dbReference>
<dbReference type="InterPro" id="IPR011527">
    <property type="entry name" value="ABC1_TM_dom"/>
</dbReference>
<evidence type="ECO:0000256" key="2">
    <source>
        <dbReference type="ARBA" id="ARBA00022475"/>
    </source>
</evidence>
<feature type="transmembrane region" description="Helical" evidence="9">
    <location>
        <begin position="395"/>
        <end position="417"/>
    </location>
</feature>
<feature type="domain" description="ABC transmembrane type-1" evidence="11">
    <location>
        <begin position="175"/>
        <end position="453"/>
    </location>
</feature>
<feature type="transmembrane region" description="Helical" evidence="9">
    <location>
        <begin position="311"/>
        <end position="328"/>
    </location>
</feature>
<feature type="transmembrane region" description="Helical" evidence="9">
    <location>
        <begin position="175"/>
        <end position="197"/>
    </location>
</feature>
<feature type="transmembrane region" description="Helical" evidence="9">
    <location>
        <begin position="209"/>
        <end position="226"/>
    </location>
</feature>
<evidence type="ECO:0000256" key="3">
    <source>
        <dbReference type="ARBA" id="ARBA00022692"/>
    </source>
</evidence>
<dbReference type="InterPro" id="IPR036640">
    <property type="entry name" value="ABC1_TM_sf"/>
</dbReference>
<name>A0ABV1M0M4_9NEIS</name>
<evidence type="ECO:0000313" key="13">
    <source>
        <dbReference type="EMBL" id="MEQ6289774.1"/>
    </source>
</evidence>
<dbReference type="Pfam" id="PF00005">
    <property type="entry name" value="ABC_tran"/>
    <property type="match status" value="1"/>
</dbReference>
<organism evidence="13 14">
    <name type="scientific">Vogesella oryzagri</name>
    <dbReference type="NCBI Taxonomy" id="3160864"/>
    <lineage>
        <taxon>Bacteria</taxon>
        <taxon>Pseudomonadati</taxon>
        <taxon>Pseudomonadota</taxon>
        <taxon>Betaproteobacteria</taxon>
        <taxon>Neisseriales</taxon>
        <taxon>Chromobacteriaceae</taxon>
        <taxon>Vogesella</taxon>
    </lineage>
</organism>
<evidence type="ECO:0000256" key="6">
    <source>
        <dbReference type="ARBA" id="ARBA00022840"/>
    </source>
</evidence>
<dbReference type="PROSITE" id="PS00211">
    <property type="entry name" value="ABC_TRANSPORTER_1"/>
    <property type="match status" value="1"/>
</dbReference>
<evidence type="ECO:0000256" key="1">
    <source>
        <dbReference type="ARBA" id="ARBA00004651"/>
    </source>
</evidence>
<dbReference type="InterPro" id="IPR005074">
    <property type="entry name" value="Peptidase_C39"/>
</dbReference>
<dbReference type="InterPro" id="IPR003593">
    <property type="entry name" value="AAA+_ATPase"/>
</dbReference>
<dbReference type="CDD" id="cd03245">
    <property type="entry name" value="ABCC_bacteriocin_exporters"/>
    <property type="match status" value="1"/>
</dbReference>
<feature type="domain" description="Peptidase C39" evidence="12">
    <location>
        <begin position="17"/>
        <end position="139"/>
    </location>
</feature>
<evidence type="ECO:0000259" key="10">
    <source>
        <dbReference type="PROSITE" id="PS50893"/>
    </source>
</evidence>
<dbReference type="InterPro" id="IPR017871">
    <property type="entry name" value="ABC_transporter-like_CS"/>
</dbReference>
<dbReference type="Pfam" id="PF00664">
    <property type="entry name" value="ABC_membrane"/>
    <property type="match status" value="1"/>
</dbReference>
<evidence type="ECO:0000256" key="7">
    <source>
        <dbReference type="ARBA" id="ARBA00022989"/>
    </source>
</evidence>
<keyword evidence="5" id="KW-0378">Hydrolase</keyword>
<accession>A0ABV1M0M4</accession>
<protein>
    <submittedName>
        <fullName evidence="13">Type I secretion system permease/ATPase</fullName>
    </submittedName>
</protein>
<keyword evidence="2" id="KW-1003">Cell membrane</keyword>
<dbReference type="NCBIfam" id="TIGR03375">
    <property type="entry name" value="type_I_sec_LssB"/>
    <property type="match status" value="1"/>
</dbReference>
<comment type="caution">
    <text evidence="13">The sequence shown here is derived from an EMBL/GenBank/DDBJ whole genome shotgun (WGS) entry which is preliminary data.</text>
</comment>
<feature type="transmembrane region" description="Helical" evidence="9">
    <location>
        <begin position="281"/>
        <end position="305"/>
    </location>
</feature>
<dbReference type="SUPFAM" id="SSF52540">
    <property type="entry name" value="P-loop containing nucleoside triphosphate hydrolases"/>
    <property type="match status" value="1"/>
</dbReference>
<gene>
    <name evidence="13" type="ORF">ABNW52_04015</name>
</gene>
<dbReference type="PANTHER" id="PTHR43394:SF1">
    <property type="entry name" value="ATP-BINDING CASSETTE SUB-FAMILY B MEMBER 10, MITOCHONDRIAL"/>
    <property type="match status" value="1"/>
</dbReference>
<evidence type="ECO:0000259" key="12">
    <source>
        <dbReference type="PROSITE" id="PS50990"/>
    </source>
</evidence>
<dbReference type="InterPro" id="IPR017750">
    <property type="entry name" value="ATPase_T1SS"/>
</dbReference>
<dbReference type="CDD" id="cd02421">
    <property type="entry name" value="Peptidase_C39_likeD"/>
    <property type="match status" value="1"/>
</dbReference>
<proteinExistence type="predicted"/>
<dbReference type="EMBL" id="JBEFLD010000002">
    <property type="protein sequence ID" value="MEQ6289774.1"/>
    <property type="molecule type" value="Genomic_DNA"/>
</dbReference>
<keyword evidence="7 9" id="KW-1133">Transmembrane helix</keyword>
<dbReference type="PROSITE" id="PS50893">
    <property type="entry name" value="ABC_TRANSPORTER_2"/>
    <property type="match status" value="1"/>
</dbReference>